<evidence type="ECO:0000313" key="3">
    <source>
        <dbReference type="Proteomes" id="UP000824239"/>
    </source>
</evidence>
<dbReference type="SMART" id="SM00530">
    <property type="entry name" value="HTH_XRE"/>
    <property type="match status" value="1"/>
</dbReference>
<organism evidence="2 3">
    <name type="scientific">Candidatus Avoscillospira avicola</name>
    <dbReference type="NCBI Taxonomy" id="2840706"/>
    <lineage>
        <taxon>Bacteria</taxon>
        <taxon>Bacillati</taxon>
        <taxon>Bacillota</taxon>
        <taxon>Clostridia</taxon>
        <taxon>Eubacteriales</taxon>
        <taxon>Oscillospiraceae</taxon>
        <taxon>Oscillospiraceae incertae sedis</taxon>
        <taxon>Candidatus Avoscillospira</taxon>
    </lineage>
</organism>
<protein>
    <submittedName>
        <fullName evidence="2">Helix-turn-helix transcriptional regulator</fullName>
    </submittedName>
</protein>
<dbReference type="Proteomes" id="UP000824239">
    <property type="component" value="Unassembled WGS sequence"/>
</dbReference>
<evidence type="ECO:0000259" key="1">
    <source>
        <dbReference type="PROSITE" id="PS50943"/>
    </source>
</evidence>
<comment type="caution">
    <text evidence="2">The sequence shown here is derived from an EMBL/GenBank/DDBJ whole genome shotgun (WGS) entry which is preliminary data.</text>
</comment>
<dbReference type="InterPro" id="IPR001387">
    <property type="entry name" value="Cro/C1-type_HTH"/>
</dbReference>
<evidence type="ECO:0000313" key="2">
    <source>
        <dbReference type="EMBL" id="HIR50460.1"/>
    </source>
</evidence>
<dbReference type="SUPFAM" id="SSF47413">
    <property type="entry name" value="lambda repressor-like DNA-binding domains"/>
    <property type="match status" value="1"/>
</dbReference>
<dbReference type="InterPro" id="IPR010982">
    <property type="entry name" value="Lambda_DNA-bd_dom_sf"/>
</dbReference>
<proteinExistence type="predicted"/>
<dbReference type="AlphaFoldDB" id="A0A9D1DGZ5"/>
<dbReference type="Pfam" id="PF13560">
    <property type="entry name" value="HTH_31"/>
    <property type="match status" value="1"/>
</dbReference>
<feature type="domain" description="HTH cro/C1-type" evidence="1">
    <location>
        <begin position="17"/>
        <end position="76"/>
    </location>
</feature>
<name>A0A9D1DGZ5_9FIRM</name>
<reference evidence="2" key="2">
    <citation type="journal article" date="2021" name="PeerJ">
        <title>Extensive microbial diversity within the chicken gut microbiome revealed by metagenomics and culture.</title>
        <authorList>
            <person name="Gilroy R."/>
            <person name="Ravi A."/>
            <person name="Getino M."/>
            <person name="Pursley I."/>
            <person name="Horton D.L."/>
            <person name="Alikhan N.F."/>
            <person name="Baker D."/>
            <person name="Gharbi K."/>
            <person name="Hall N."/>
            <person name="Watson M."/>
            <person name="Adriaenssens E.M."/>
            <person name="Foster-Nyarko E."/>
            <person name="Jarju S."/>
            <person name="Secka A."/>
            <person name="Antonio M."/>
            <person name="Oren A."/>
            <person name="Chaudhuri R.R."/>
            <person name="La Ragione R."/>
            <person name="Hildebrand F."/>
            <person name="Pallen M.J."/>
        </authorList>
    </citation>
    <scope>NUCLEOTIDE SEQUENCE</scope>
    <source>
        <strain evidence="2">ChiBcec15-4380</strain>
    </source>
</reference>
<sequence length="80" mass="9125">MKIYRPYGRCNISGERVREARERAGLSQERLAYKIQIAGLDITQKAISRIETGDRIVADYELEYLADALGVAIYYLLGKE</sequence>
<dbReference type="GO" id="GO:0003677">
    <property type="term" value="F:DNA binding"/>
    <property type="evidence" value="ECO:0007669"/>
    <property type="project" value="InterPro"/>
</dbReference>
<accession>A0A9D1DGZ5</accession>
<dbReference type="EMBL" id="DVHE01000033">
    <property type="protein sequence ID" value="HIR50460.1"/>
    <property type="molecule type" value="Genomic_DNA"/>
</dbReference>
<gene>
    <name evidence="2" type="ORF">IAA53_04120</name>
</gene>
<dbReference type="CDD" id="cd00093">
    <property type="entry name" value="HTH_XRE"/>
    <property type="match status" value="1"/>
</dbReference>
<reference evidence="2" key="1">
    <citation type="submission" date="2020-10" db="EMBL/GenBank/DDBJ databases">
        <authorList>
            <person name="Gilroy R."/>
        </authorList>
    </citation>
    <scope>NUCLEOTIDE SEQUENCE</scope>
    <source>
        <strain evidence="2">ChiBcec15-4380</strain>
    </source>
</reference>
<dbReference type="PROSITE" id="PS50943">
    <property type="entry name" value="HTH_CROC1"/>
    <property type="match status" value="1"/>
</dbReference>
<dbReference type="Gene3D" id="1.10.260.40">
    <property type="entry name" value="lambda repressor-like DNA-binding domains"/>
    <property type="match status" value="1"/>
</dbReference>